<proteinExistence type="predicted"/>
<evidence type="ECO:0000313" key="3">
    <source>
        <dbReference type="Proteomes" id="UP001207736"/>
    </source>
</evidence>
<dbReference type="Proteomes" id="UP001208692">
    <property type="component" value="Unassembled WGS sequence"/>
</dbReference>
<dbReference type="EMBL" id="BQKB01000013">
    <property type="protein sequence ID" value="GJM52481.1"/>
    <property type="molecule type" value="Genomic_DNA"/>
</dbReference>
<protein>
    <submittedName>
        <fullName evidence="1">Uncharacterized protein</fullName>
    </submittedName>
</protein>
<comment type="caution">
    <text evidence="1">The sequence shown here is derived from an EMBL/GenBank/DDBJ whole genome shotgun (WGS) entry which is preliminary data.</text>
</comment>
<dbReference type="EMBL" id="BQKA01000006">
    <property type="protein sequence ID" value="GJM49330.1"/>
    <property type="molecule type" value="Genomic_DNA"/>
</dbReference>
<accession>A0AAV5AVF3</accession>
<reference evidence="1 4" key="1">
    <citation type="submission" date="2021-11" db="EMBL/GenBank/DDBJ databases">
        <title>Draft genome sequence of Capnocytophaga sp. strain KC07075 isolated from cat oral cavity.</title>
        <authorList>
            <person name="Suzuki M."/>
            <person name="Imaoka K."/>
            <person name="Kimura M."/>
            <person name="Morikawa S."/>
            <person name="Maeda K."/>
        </authorList>
    </citation>
    <scope>NUCLEOTIDE SEQUENCE</scope>
    <source>
        <strain evidence="1">KC07075</strain>
        <strain evidence="2 4">KC07079</strain>
    </source>
</reference>
<evidence type="ECO:0000313" key="4">
    <source>
        <dbReference type="Proteomes" id="UP001208692"/>
    </source>
</evidence>
<dbReference type="AlphaFoldDB" id="A0AAV5AVF3"/>
<name>A0AAV5AVF3_9FLAO</name>
<gene>
    <name evidence="1" type="ORF">RCZ15_03050</name>
    <name evidence="2" type="ORF">RCZ16_07980</name>
</gene>
<evidence type="ECO:0000313" key="2">
    <source>
        <dbReference type="EMBL" id="GJM52481.1"/>
    </source>
</evidence>
<keyword evidence="4" id="KW-1185">Reference proteome</keyword>
<evidence type="ECO:0000313" key="1">
    <source>
        <dbReference type="EMBL" id="GJM49330.1"/>
    </source>
</evidence>
<sequence length="60" mass="7110">MEIILRKIFPYFISIDEINKQKSQFKTHYEEKDNTGLCYEIPQKPEKVPKCYASAKTVLN</sequence>
<organism evidence="1 3">
    <name type="scientific">Capnocytophaga catalasegens</name>
    <dbReference type="NCBI Taxonomy" id="1004260"/>
    <lineage>
        <taxon>Bacteria</taxon>
        <taxon>Pseudomonadati</taxon>
        <taxon>Bacteroidota</taxon>
        <taxon>Flavobacteriia</taxon>
        <taxon>Flavobacteriales</taxon>
        <taxon>Flavobacteriaceae</taxon>
        <taxon>Capnocytophaga</taxon>
    </lineage>
</organism>
<dbReference type="Proteomes" id="UP001207736">
    <property type="component" value="Unassembled WGS sequence"/>
</dbReference>